<sequence length="306" mass="33760">MMEPELLNLAPNSPDMGIFTNSTKNSPVIMQEICGTIFKEAAQDAERRLYLMKMKYEGQSERDLILAVDGSASELVREIATECGVDFDEDSKAVVINHGSFANGDHMLIASDAFIDFMMSFWGRKNRSSYTIPRDWSCIQSFLHASPSAYSANPESKLSSPPSLTGSITSLVSGTLLPDLLDLDVELNVQIPVQFLEVVHTTSFATLDLKLIGLIVFTLQFVEGIEASPEFGSNGEAFICRSPFSLSSSRVSYSMYLGPSYAFRYYNCMLLVLVQPSLLHSLALQLDYSLNAVSEGTKFVLKFTSV</sequence>
<reference evidence="1 2" key="1">
    <citation type="submission" date="2020-10" db="EMBL/GenBank/DDBJ databases">
        <title>The Coptis chinensis genome and diversification of protoberbering-type alkaloids.</title>
        <authorList>
            <person name="Wang B."/>
            <person name="Shu S."/>
            <person name="Song C."/>
            <person name="Liu Y."/>
        </authorList>
    </citation>
    <scope>NUCLEOTIDE SEQUENCE [LARGE SCALE GENOMIC DNA]</scope>
    <source>
        <strain evidence="1">HL-2020</strain>
        <tissue evidence="1">Leaf</tissue>
    </source>
</reference>
<dbReference type="EMBL" id="JADFTS010000003">
    <property type="protein sequence ID" value="KAF9616538.1"/>
    <property type="molecule type" value="Genomic_DNA"/>
</dbReference>
<dbReference type="PANTHER" id="PTHR10830">
    <property type="entry name" value="DOLICHYL-DIPHOSPHOOLIGOSACCHARIDE--PROTEIN GLYCOSYLTRANSFERASE 48 KDA SUBUNIT"/>
    <property type="match status" value="1"/>
</dbReference>
<evidence type="ECO:0000313" key="2">
    <source>
        <dbReference type="Proteomes" id="UP000631114"/>
    </source>
</evidence>
<evidence type="ECO:0000313" key="1">
    <source>
        <dbReference type="EMBL" id="KAF9616538.1"/>
    </source>
</evidence>
<dbReference type="UniPathway" id="UPA00378"/>
<dbReference type="InterPro" id="IPR005013">
    <property type="entry name" value="DDOST_48_kDa_subunit"/>
</dbReference>
<dbReference type="AlphaFoldDB" id="A0A835M1U4"/>
<proteinExistence type="predicted"/>
<dbReference type="Proteomes" id="UP000631114">
    <property type="component" value="Unassembled WGS sequence"/>
</dbReference>
<name>A0A835M1U4_9MAGN</name>
<dbReference type="OrthoDB" id="29105at2759"/>
<dbReference type="PANTHER" id="PTHR10830:SF0">
    <property type="entry name" value="DOLICHYL-DIPHOSPHOOLIGOSACCHARIDE--PROTEIN GLYCOSYLTRANSFERASE 48 KDA SUBUNIT"/>
    <property type="match status" value="1"/>
</dbReference>
<accession>A0A835M1U4</accession>
<dbReference type="GO" id="GO:0008250">
    <property type="term" value="C:oligosaccharyltransferase complex"/>
    <property type="evidence" value="ECO:0007669"/>
    <property type="project" value="TreeGrafter"/>
</dbReference>
<organism evidence="1 2">
    <name type="scientific">Coptis chinensis</name>
    <dbReference type="NCBI Taxonomy" id="261450"/>
    <lineage>
        <taxon>Eukaryota</taxon>
        <taxon>Viridiplantae</taxon>
        <taxon>Streptophyta</taxon>
        <taxon>Embryophyta</taxon>
        <taxon>Tracheophyta</taxon>
        <taxon>Spermatophyta</taxon>
        <taxon>Magnoliopsida</taxon>
        <taxon>Ranunculales</taxon>
        <taxon>Ranunculaceae</taxon>
        <taxon>Coptidoideae</taxon>
        <taxon>Coptis</taxon>
    </lineage>
</organism>
<dbReference type="GO" id="GO:0018279">
    <property type="term" value="P:protein N-linked glycosylation via asparagine"/>
    <property type="evidence" value="ECO:0007669"/>
    <property type="project" value="InterPro"/>
</dbReference>
<comment type="caution">
    <text evidence="1">The sequence shown here is derived from an EMBL/GenBank/DDBJ whole genome shotgun (WGS) entry which is preliminary data.</text>
</comment>
<keyword evidence="2" id="KW-1185">Reference proteome</keyword>
<protein>
    <submittedName>
        <fullName evidence="1">Uncharacterized protein</fullName>
    </submittedName>
</protein>
<gene>
    <name evidence="1" type="ORF">IFM89_029999</name>
</gene>